<dbReference type="Gene3D" id="3.20.20.80">
    <property type="entry name" value="Glycosidases"/>
    <property type="match status" value="1"/>
</dbReference>
<evidence type="ECO:0000313" key="2">
    <source>
        <dbReference type="Proteomes" id="UP000830055"/>
    </source>
</evidence>
<dbReference type="EMBL" id="AP025516">
    <property type="protein sequence ID" value="BDD88103.1"/>
    <property type="molecule type" value="Genomic_DNA"/>
</dbReference>
<dbReference type="SUPFAM" id="SSF51445">
    <property type="entry name" value="(Trans)glycosidases"/>
    <property type="match status" value="1"/>
</dbReference>
<dbReference type="Proteomes" id="UP000830055">
    <property type="component" value="Chromosome"/>
</dbReference>
<sequence length="415" mass="45877">MVSAKPSLLLICLAMIGWLLLKPTAGPAKTAIIKPTTPSPIRFVVQGTTLIDQDQPGTDLFLRGIGYSPFLPGETPIYGAAPGNDGRYAEHLEMITGLGATYLHVFPRLMPPEFFIALDHSNLIYGQDVWIWPYQEDLLDPAYQAKTLTDIKEVIDHTYRVGRPDRLLLFSIGDELQAAAVAATNARHPNVKDYHGAHLVVTGRTASEVAMAKLVDAAMTYELSRYGQRHLYCHTSWTHIGPIADRPDLEVSEADILVPDMGDLICLNIYTYARGVRTSPPGSVTGSAYQGYLEQLAAETTRPILVTQVGLSTSPIAPKPWVPGFGGHDIDDVARTYRSIWQDIRTARGREKIYGLAFFEFIDEWWKSGETPTDTEAHQPEDPEEWFGIYRVARDGTLTAKGAIPATVRELFTAP</sequence>
<gene>
    <name evidence="1" type="ORF">DPPLL_24680</name>
</gene>
<dbReference type="RefSeq" id="WP_284151492.1">
    <property type="nucleotide sequence ID" value="NZ_AP025516.1"/>
</dbReference>
<keyword evidence="2" id="KW-1185">Reference proteome</keyword>
<proteinExistence type="predicted"/>
<organism evidence="1 2">
    <name type="scientific">Desulfofustis limnaeus</name>
    <dbReference type="NCBI Taxonomy" id="2740163"/>
    <lineage>
        <taxon>Bacteria</taxon>
        <taxon>Pseudomonadati</taxon>
        <taxon>Thermodesulfobacteriota</taxon>
        <taxon>Desulfobulbia</taxon>
        <taxon>Desulfobulbales</taxon>
        <taxon>Desulfocapsaceae</taxon>
        <taxon>Desulfofustis</taxon>
    </lineage>
</organism>
<evidence type="ECO:0000313" key="1">
    <source>
        <dbReference type="EMBL" id="BDD88103.1"/>
    </source>
</evidence>
<reference evidence="1 2" key="1">
    <citation type="submission" date="2022-01" db="EMBL/GenBank/DDBJ databases">
        <title>Desulfofustis limnae sp. nov., a novel mesophilic sulfate-reducing bacterium isolated from marsh soil.</title>
        <authorList>
            <person name="Watanabe M."/>
            <person name="Takahashi A."/>
            <person name="Kojima H."/>
            <person name="Fukui M."/>
        </authorList>
    </citation>
    <scope>NUCLEOTIDE SEQUENCE [LARGE SCALE GENOMIC DNA]</scope>
    <source>
        <strain evidence="1 2">PPLL</strain>
    </source>
</reference>
<accession>A0ABM7WAU5</accession>
<protein>
    <submittedName>
        <fullName evidence="1">Uncharacterized protein</fullName>
    </submittedName>
</protein>
<name>A0ABM7WAU5_9BACT</name>
<dbReference type="InterPro" id="IPR017853">
    <property type="entry name" value="GH"/>
</dbReference>